<feature type="region of interest" description="Disordered" evidence="1">
    <location>
        <begin position="23"/>
        <end position="69"/>
    </location>
</feature>
<sequence>MKTKIFKMALSLVLAGLSSAALPSGSLSAKPQAEARQQTESKSQPKSKSQAQAVARKDSKTQINKQLPRGAVQVEVGKDRYQYHNGTFYRKGNAGYVRTRAPRGAVVSSLPRGYVSIVIGDTIYFRFGGVFYTRSPFGYVVVEAPITLSQGSQTVVSDSADVEVEFSDGYESIWIGERELLFKDGQFFRRSSEGLVWVAAPMGAVVSNLPTDATTVWYEDIEYFDSDGTYFRRAPDGFRVVEAPWEQMTAAE</sequence>
<keyword evidence="4" id="KW-1185">Reference proteome</keyword>
<feature type="chain" id="PRO_5030995025" evidence="2">
    <location>
        <begin position="21"/>
        <end position="252"/>
    </location>
</feature>
<organism evidence="3 4">
    <name type="scientific">Pelagicoccus albus</name>
    <dbReference type="NCBI Taxonomy" id="415222"/>
    <lineage>
        <taxon>Bacteria</taxon>
        <taxon>Pseudomonadati</taxon>
        <taxon>Verrucomicrobiota</taxon>
        <taxon>Opitutia</taxon>
        <taxon>Puniceicoccales</taxon>
        <taxon>Pelagicoccaceae</taxon>
        <taxon>Pelagicoccus</taxon>
    </lineage>
</organism>
<evidence type="ECO:0000256" key="1">
    <source>
        <dbReference type="SAM" id="MobiDB-lite"/>
    </source>
</evidence>
<evidence type="ECO:0000256" key="2">
    <source>
        <dbReference type="SAM" id="SignalP"/>
    </source>
</evidence>
<dbReference type="Proteomes" id="UP000526501">
    <property type="component" value="Unassembled WGS sequence"/>
</dbReference>
<protein>
    <submittedName>
        <fullName evidence="3">Uncharacterized protein</fullName>
    </submittedName>
</protein>
<feature type="compositionally biased region" description="Low complexity" evidence="1">
    <location>
        <begin position="41"/>
        <end position="54"/>
    </location>
</feature>
<comment type="caution">
    <text evidence="3">The sequence shown here is derived from an EMBL/GenBank/DDBJ whole genome shotgun (WGS) entry which is preliminary data.</text>
</comment>
<keyword evidence="2" id="KW-0732">Signal</keyword>
<proteinExistence type="predicted"/>
<feature type="signal peptide" evidence="2">
    <location>
        <begin position="1"/>
        <end position="20"/>
    </location>
</feature>
<reference evidence="3 4" key="1">
    <citation type="submission" date="2020-07" db="EMBL/GenBank/DDBJ databases">
        <authorList>
            <person name="Feng X."/>
        </authorList>
    </citation>
    <scope>NUCLEOTIDE SEQUENCE [LARGE SCALE GENOMIC DNA]</scope>
    <source>
        <strain evidence="3 4">JCM23202</strain>
    </source>
</reference>
<dbReference type="InterPro" id="IPR045398">
    <property type="entry name" value="DUF6515"/>
</dbReference>
<dbReference type="RefSeq" id="WP_185659462.1">
    <property type="nucleotide sequence ID" value="NZ_CAWPOO010000006.1"/>
</dbReference>
<dbReference type="AlphaFoldDB" id="A0A7X1B4Q6"/>
<evidence type="ECO:0000313" key="4">
    <source>
        <dbReference type="Proteomes" id="UP000526501"/>
    </source>
</evidence>
<accession>A0A7X1B4Q6</accession>
<name>A0A7X1B4Q6_9BACT</name>
<gene>
    <name evidence="3" type="ORF">H5P27_05995</name>
</gene>
<dbReference type="Pfam" id="PF20125">
    <property type="entry name" value="DUF6515"/>
    <property type="match status" value="2"/>
</dbReference>
<evidence type="ECO:0000313" key="3">
    <source>
        <dbReference type="EMBL" id="MBC2605591.1"/>
    </source>
</evidence>
<dbReference type="EMBL" id="JACHVC010000006">
    <property type="protein sequence ID" value="MBC2605591.1"/>
    <property type="molecule type" value="Genomic_DNA"/>
</dbReference>